<dbReference type="Proteomes" id="UP000199029">
    <property type="component" value="Unassembled WGS sequence"/>
</dbReference>
<dbReference type="SUPFAM" id="SSF160574">
    <property type="entry name" value="BT0923-like"/>
    <property type="match status" value="1"/>
</dbReference>
<evidence type="ECO:0000256" key="1">
    <source>
        <dbReference type="SAM" id="SignalP"/>
    </source>
</evidence>
<proteinExistence type="predicted"/>
<evidence type="ECO:0008006" key="4">
    <source>
        <dbReference type="Google" id="ProtNLM"/>
    </source>
</evidence>
<keyword evidence="1" id="KW-0732">Signal</keyword>
<sequence length="153" mass="16911">MRSFPKSLLVLAAALGPGLAAQAQVMPSAHVPPLPFMALQQRYPLARNVKWKRTQGWYQASYTQNQAHLLVRFDRNGAVQATGYDVASDALPLPVQRALAERFADRKICQAAAITNAYTQVLTYEMATCESHISYTIILTPSGARVPRVRRKG</sequence>
<dbReference type="OrthoDB" id="884392at2"/>
<organism evidence="2 3">
    <name type="scientific">Hymenobacter arizonensis</name>
    <name type="common">Siccationidurans arizonensis</name>
    <dbReference type="NCBI Taxonomy" id="1227077"/>
    <lineage>
        <taxon>Bacteria</taxon>
        <taxon>Pseudomonadati</taxon>
        <taxon>Bacteroidota</taxon>
        <taxon>Cytophagia</taxon>
        <taxon>Cytophagales</taxon>
        <taxon>Hymenobacteraceae</taxon>
        <taxon>Hymenobacter</taxon>
    </lineage>
</organism>
<dbReference type="RefSeq" id="WP_143080040.1">
    <property type="nucleotide sequence ID" value="NZ_FOXS01000001.1"/>
</dbReference>
<feature type="chain" id="PRO_5011493547" description="Beta-lactamase-inhibitor-like, PepSY-like" evidence="1">
    <location>
        <begin position="24"/>
        <end position="153"/>
    </location>
</feature>
<protein>
    <recommendedName>
        <fullName evidence="4">Beta-lactamase-inhibitor-like, PepSY-like</fullName>
    </recommendedName>
</protein>
<dbReference type="AlphaFoldDB" id="A0A1I5U0S6"/>
<dbReference type="Gene3D" id="3.10.450.360">
    <property type="match status" value="1"/>
</dbReference>
<accession>A0A1I5U0S6</accession>
<name>A0A1I5U0S6_HYMAR</name>
<feature type="signal peptide" evidence="1">
    <location>
        <begin position="1"/>
        <end position="23"/>
    </location>
</feature>
<evidence type="ECO:0000313" key="2">
    <source>
        <dbReference type="EMBL" id="SFP88910.1"/>
    </source>
</evidence>
<dbReference type="EMBL" id="FOXS01000001">
    <property type="protein sequence ID" value="SFP88910.1"/>
    <property type="molecule type" value="Genomic_DNA"/>
</dbReference>
<keyword evidence="3" id="KW-1185">Reference proteome</keyword>
<gene>
    <name evidence="2" type="ORF">SAMN04515668_0706</name>
</gene>
<reference evidence="3" key="1">
    <citation type="submission" date="2016-10" db="EMBL/GenBank/DDBJ databases">
        <authorList>
            <person name="Varghese N."/>
            <person name="Submissions S."/>
        </authorList>
    </citation>
    <scope>NUCLEOTIDE SEQUENCE [LARGE SCALE GENOMIC DNA]</scope>
    <source>
        <strain evidence="3">OR362-8,ATCC BAA-1266,JCM 13504</strain>
    </source>
</reference>
<evidence type="ECO:0000313" key="3">
    <source>
        <dbReference type="Proteomes" id="UP000199029"/>
    </source>
</evidence>